<dbReference type="EMBL" id="NAJM01000013">
    <property type="protein sequence ID" value="RVX72225.1"/>
    <property type="molecule type" value="Genomic_DNA"/>
</dbReference>
<comment type="caution">
    <text evidence="1">The sequence shown here is derived from an EMBL/GenBank/DDBJ whole genome shotgun (WGS) entry which is preliminary data.</text>
</comment>
<protein>
    <recommendedName>
        <fullName evidence="3">N-terminal of MaoC-like dehydratase domain-containing protein</fullName>
    </recommendedName>
</protein>
<dbReference type="PANTHER" id="PTHR28152:SF2">
    <property type="entry name" value="N-TERMINAL OF MAOC-LIKE DEHYDRATASE DOMAIN-CONTAINING PROTEIN"/>
    <property type="match status" value="1"/>
</dbReference>
<dbReference type="PANTHER" id="PTHR28152">
    <property type="entry name" value="HYDROXYACYL-THIOESTER DEHYDRATASE TYPE 2, MITOCHONDRIAL"/>
    <property type="match status" value="1"/>
</dbReference>
<dbReference type="VEuPathDB" id="FungiDB:PV10_02155"/>
<dbReference type="InterPro" id="IPR052741">
    <property type="entry name" value="Mitochondrial_HTD2"/>
</dbReference>
<dbReference type="FunFam" id="3.10.129.10:FF:000103">
    <property type="entry name" value="WGS project CABT00000000 data, contig 2.1"/>
    <property type="match status" value="1"/>
</dbReference>
<dbReference type="OrthoDB" id="3257538at2759"/>
<evidence type="ECO:0000313" key="2">
    <source>
        <dbReference type="Proteomes" id="UP000288859"/>
    </source>
</evidence>
<gene>
    <name evidence="1" type="ORF">B0A52_04429</name>
</gene>
<name>A0A438N8Z8_EXOME</name>
<accession>A0A438N8Z8</accession>
<dbReference type="AlphaFoldDB" id="A0A438N8Z8"/>
<dbReference type="SUPFAM" id="SSF54637">
    <property type="entry name" value="Thioesterase/thiol ester dehydrase-isomerase"/>
    <property type="match status" value="1"/>
</dbReference>
<reference evidence="1 2" key="1">
    <citation type="submission" date="2017-03" db="EMBL/GenBank/DDBJ databases">
        <title>Genomes of endolithic fungi from Antarctica.</title>
        <authorList>
            <person name="Coleine C."/>
            <person name="Masonjones S."/>
            <person name="Stajich J.E."/>
        </authorList>
    </citation>
    <scope>NUCLEOTIDE SEQUENCE [LARGE SCALE GENOMIC DNA]</scope>
    <source>
        <strain evidence="1 2">CCFEE 6314</strain>
    </source>
</reference>
<sequence>MSLHLSRISRGKLTSHGGGSCPIVGQSFFRGSPNTSYDLAKSRRHQFSTTTRCQQSKTADPQAIATAFLEKFSNGQSFVRRQLLDANQLRLFSLTLNRAHLWPSSEVLRAKTLEEVEPKQGTPVPAGYHLAYFTPAQLPGVLGLDGTDASFNPEAPFTRRMWAGGECEWPGAGPVVGGGAGSDTRAYLRVGEVATEVTKVLSCEVKRIKKTGEDMLVVGVEKEFRNGKDELCVLDRRNWVFRPAFDPAKPAPQVAKPDELSKTELEQQAQGKIVRHYNRDETTLFRFSALTFNGHRIHYDKPWATQVEGHRNIVVHGPLNLIAMLDLWRDETLHQGVGSGRGGGGAEGEAEGSLVYPKKVEYRATSPVYAGEGYRVMMNDDAVGSQVAEVQVISDDGTVCMKGKISDW</sequence>
<evidence type="ECO:0000313" key="1">
    <source>
        <dbReference type="EMBL" id="RVX72225.1"/>
    </source>
</evidence>
<proteinExistence type="predicted"/>
<dbReference type="GO" id="GO:0019171">
    <property type="term" value="F:(3R)-hydroxyacyl-[acyl-carrier-protein] dehydratase activity"/>
    <property type="evidence" value="ECO:0007669"/>
    <property type="project" value="TreeGrafter"/>
</dbReference>
<evidence type="ECO:0008006" key="3">
    <source>
        <dbReference type="Google" id="ProtNLM"/>
    </source>
</evidence>
<organism evidence="1 2">
    <name type="scientific">Exophiala mesophila</name>
    <name type="common">Black yeast-like fungus</name>
    <dbReference type="NCBI Taxonomy" id="212818"/>
    <lineage>
        <taxon>Eukaryota</taxon>
        <taxon>Fungi</taxon>
        <taxon>Dikarya</taxon>
        <taxon>Ascomycota</taxon>
        <taxon>Pezizomycotina</taxon>
        <taxon>Eurotiomycetes</taxon>
        <taxon>Chaetothyriomycetidae</taxon>
        <taxon>Chaetothyriales</taxon>
        <taxon>Herpotrichiellaceae</taxon>
        <taxon>Exophiala</taxon>
    </lineage>
</organism>
<dbReference type="InterPro" id="IPR029069">
    <property type="entry name" value="HotDog_dom_sf"/>
</dbReference>
<dbReference type="Proteomes" id="UP000288859">
    <property type="component" value="Unassembled WGS sequence"/>
</dbReference>
<dbReference type="GO" id="GO:0005739">
    <property type="term" value="C:mitochondrion"/>
    <property type="evidence" value="ECO:0007669"/>
    <property type="project" value="TreeGrafter"/>
</dbReference>
<dbReference type="Gene3D" id="3.10.129.10">
    <property type="entry name" value="Hotdog Thioesterase"/>
    <property type="match status" value="1"/>
</dbReference>